<sequence>MTLGLLNKLNLRYTKLLEDRSLFELLPTGGQCNLDTREALFRIHIVWPLIKLLPEFAVNNIKLAFHCQYRRVIALHCCTARRHCPLLLTLWYLSSDIESLTECKRRQDGCPIF</sequence>
<reference evidence="1" key="2">
    <citation type="submission" date="2020-02" db="EMBL/GenBank/DDBJ databases">
        <authorList>
            <person name="Gilchrist C.L.M."/>
            <person name="Chooi Y.-H."/>
        </authorList>
    </citation>
    <scope>NUCLEOTIDE SEQUENCE</scope>
    <source>
        <strain evidence="1">MST-FP2251</strain>
    </source>
</reference>
<evidence type="ECO:0000313" key="2">
    <source>
        <dbReference type="Proteomes" id="UP001194746"/>
    </source>
</evidence>
<name>A0AAD4CYQ4_ASPNN</name>
<proteinExistence type="predicted"/>
<dbReference type="Proteomes" id="UP001194746">
    <property type="component" value="Unassembled WGS sequence"/>
</dbReference>
<comment type="caution">
    <text evidence="1">The sequence shown here is derived from an EMBL/GenBank/DDBJ whole genome shotgun (WGS) entry which is preliminary data.</text>
</comment>
<gene>
    <name evidence="1" type="ORF">FE257_004606</name>
</gene>
<protein>
    <submittedName>
        <fullName evidence="1">Uncharacterized protein</fullName>
    </submittedName>
</protein>
<reference evidence="1" key="1">
    <citation type="journal article" date="2019" name="Beilstein J. Org. Chem.">
        <title>Nanangenines: drimane sesquiterpenoids as the dominant metabolite cohort of a novel Australian fungus, Aspergillus nanangensis.</title>
        <authorList>
            <person name="Lacey H.J."/>
            <person name="Gilchrist C.L.M."/>
            <person name="Crombie A."/>
            <person name="Kalaitzis J.A."/>
            <person name="Vuong D."/>
            <person name="Rutledge P.J."/>
            <person name="Turner P."/>
            <person name="Pitt J.I."/>
            <person name="Lacey E."/>
            <person name="Chooi Y.H."/>
            <person name="Piggott A.M."/>
        </authorList>
    </citation>
    <scope>NUCLEOTIDE SEQUENCE</scope>
    <source>
        <strain evidence="1">MST-FP2251</strain>
    </source>
</reference>
<accession>A0AAD4CYQ4</accession>
<evidence type="ECO:0000313" key="1">
    <source>
        <dbReference type="EMBL" id="KAF9894982.1"/>
    </source>
</evidence>
<organism evidence="1 2">
    <name type="scientific">Aspergillus nanangensis</name>
    <dbReference type="NCBI Taxonomy" id="2582783"/>
    <lineage>
        <taxon>Eukaryota</taxon>
        <taxon>Fungi</taxon>
        <taxon>Dikarya</taxon>
        <taxon>Ascomycota</taxon>
        <taxon>Pezizomycotina</taxon>
        <taxon>Eurotiomycetes</taxon>
        <taxon>Eurotiomycetidae</taxon>
        <taxon>Eurotiales</taxon>
        <taxon>Aspergillaceae</taxon>
        <taxon>Aspergillus</taxon>
        <taxon>Aspergillus subgen. Circumdati</taxon>
    </lineage>
</organism>
<dbReference type="EMBL" id="VCAU01000002">
    <property type="protein sequence ID" value="KAF9894982.1"/>
    <property type="molecule type" value="Genomic_DNA"/>
</dbReference>
<keyword evidence="2" id="KW-1185">Reference proteome</keyword>
<dbReference type="AlphaFoldDB" id="A0AAD4CYQ4"/>